<dbReference type="Proteomes" id="UP000001176">
    <property type="component" value="Chromosome"/>
</dbReference>
<dbReference type="PANTHER" id="PTHR43705:SF1">
    <property type="entry name" value="HYDROXYACYLGLUTATHIONE HYDROLASE GLOB"/>
    <property type="match status" value="1"/>
</dbReference>
<dbReference type="SMART" id="SM00849">
    <property type="entry name" value="Lactamase_B"/>
    <property type="match status" value="1"/>
</dbReference>
<evidence type="ECO:0000256" key="7">
    <source>
        <dbReference type="HAMAP-Rule" id="MF_01374"/>
    </source>
</evidence>
<keyword evidence="4 7" id="KW-0479">Metal-binding</keyword>
<dbReference type="EC" id="3.1.2.6" evidence="7"/>
<comment type="subunit">
    <text evidence="7">Monomer.</text>
</comment>
<evidence type="ECO:0000256" key="4">
    <source>
        <dbReference type="ARBA" id="ARBA00022723"/>
    </source>
</evidence>
<dbReference type="CDD" id="cd07723">
    <property type="entry name" value="hydroxyacylglutathione_hydrolase_MBL-fold"/>
    <property type="match status" value="1"/>
</dbReference>
<feature type="binding site" evidence="7">
    <location>
        <position position="145"/>
    </location>
    <ligand>
        <name>Zn(2+)</name>
        <dbReference type="ChEBI" id="CHEBI:29105"/>
        <label>1</label>
    </ligand>
</feature>
<dbReference type="InterPro" id="IPR032282">
    <property type="entry name" value="HAGH_C"/>
</dbReference>
<dbReference type="AlphaFoldDB" id="A9H1G0"/>
<name>A9H1G0_GLUDA</name>
<dbReference type="InterPro" id="IPR035680">
    <property type="entry name" value="Clx_II_MBL"/>
</dbReference>
<evidence type="ECO:0000256" key="6">
    <source>
        <dbReference type="ARBA" id="ARBA00022833"/>
    </source>
</evidence>
<dbReference type="GO" id="GO:0004416">
    <property type="term" value="F:hydroxyacylglutathione hydrolase activity"/>
    <property type="evidence" value="ECO:0007669"/>
    <property type="project" value="UniProtKB-UniRule"/>
</dbReference>
<keyword evidence="10" id="KW-1185">Reference proteome</keyword>
<feature type="binding site" evidence="7">
    <location>
        <position position="73"/>
    </location>
    <ligand>
        <name>Zn(2+)</name>
        <dbReference type="ChEBI" id="CHEBI:29105"/>
        <label>2</label>
    </ligand>
</feature>
<evidence type="ECO:0000256" key="3">
    <source>
        <dbReference type="ARBA" id="ARBA00006759"/>
    </source>
</evidence>
<dbReference type="GO" id="GO:0019243">
    <property type="term" value="P:methylglyoxal catabolic process to D-lactate via S-lactoyl-glutathione"/>
    <property type="evidence" value="ECO:0007669"/>
    <property type="project" value="UniProtKB-UniRule"/>
</dbReference>
<evidence type="ECO:0000259" key="8">
    <source>
        <dbReference type="SMART" id="SM00849"/>
    </source>
</evidence>
<feature type="binding site" evidence="7">
    <location>
        <position position="70"/>
    </location>
    <ligand>
        <name>Zn(2+)</name>
        <dbReference type="ChEBI" id="CHEBI:29105"/>
        <label>1</label>
    </ligand>
</feature>
<feature type="binding site" evidence="7">
    <location>
        <position position="183"/>
    </location>
    <ligand>
        <name>Zn(2+)</name>
        <dbReference type="ChEBI" id="CHEBI:29105"/>
        <label>2</label>
    </ligand>
</feature>
<comment type="function">
    <text evidence="7">Thiolesterase that catalyzes the hydrolysis of S-D-lactoyl-glutathione to form glutathione and D-lactic acid.</text>
</comment>
<reference evidence="9 10" key="1">
    <citation type="journal article" date="2009" name="BMC Genomics">
        <title>Complete genome sequence of the sugarcane nitrogen-fixing endophyte Gluconacetobacter diazotrophicus Pal5.</title>
        <authorList>
            <person name="Bertalan M."/>
            <person name="Albano R."/>
            <person name="Padua V."/>
            <person name="Rouws L."/>
            <person name="Rojas C."/>
            <person name="Hemerly A."/>
            <person name="Teixeira K."/>
            <person name="Schwab S."/>
            <person name="Araujo J."/>
            <person name="Oliveira A."/>
            <person name="Franca L."/>
            <person name="Magalhaes V."/>
            <person name="Alqueres S."/>
            <person name="Cardoso A."/>
            <person name="Almeida W."/>
            <person name="Loureiro M.M."/>
            <person name="Nogueira E."/>
            <person name="Cidade D."/>
            <person name="Oliveira D."/>
            <person name="Simao T."/>
            <person name="Macedo J."/>
            <person name="Valadao A."/>
            <person name="Dreschsel M."/>
            <person name="Freitas F."/>
            <person name="Vidal M."/>
            <person name="Guedes H."/>
            <person name="Rodrigues E."/>
            <person name="Meneses C."/>
            <person name="Brioso P."/>
            <person name="Pozzer L."/>
            <person name="Figueiredo D."/>
            <person name="Montano H."/>
            <person name="Junior J."/>
            <person name="Filho G."/>
            <person name="Flores V."/>
            <person name="Ferreira B."/>
            <person name="Branco A."/>
            <person name="Gonzalez P."/>
            <person name="Guillobel H."/>
            <person name="Lemos M."/>
            <person name="Seibel L."/>
            <person name="Macedo J."/>
            <person name="Alves-Ferreira M."/>
            <person name="Sachetto-Martins G."/>
            <person name="Coelho A."/>
            <person name="Santos E."/>
            <person name="Amaral G."/>
            <person name="Neves A."/>
            <person name="Pacheco A.B."/>
            <person name="Carvalho D."/>
            <person name="Lery L."/>
            <person name="Bisch P."/>
            <person name="Rossle S.C."/>
            <person name="Urmenyi T."/>
            <person name="Kruger W.V."/>
            <person name="Martins O."/>
            <person name="Baldani J.I."/>
            <person name="Ferreira P.C."/>
        </authorList>
    </citation>
    <scope>NUCLEOTIDE SEQUENCE [LARGE SCALE GENOMIC DNA]</scope>
    <source>
        <strain evidence="10">ATCC 49037 / DSM 5601 / CCUG 37298 / CIP 103539 / LMG 7603 / PAl5</strain>
    </source>
</reference>
<dbReference type="SUPFAM" id="SSF56281">
    <property type="entry name" value="Metallo-hydrolase/oxidoreductase"/>
    <property type="match status" value="1"/>
</dbReference>
<dbReference type="GO" id="GO:0046872">
    <property type="term" value="F:metal ion binding"/>
    <property type="evidence" value="ECO:0007669"/>
    <property type="project" value="UniProtKB-KW"/>
</dbReference>
<feature type="binding site" evidence="7">
    <location>
        <position position="126"/>
    </location>
    <ligand>
        <name>Zn(2+)</name>
        <dbReference type="ChEBI" id="CHEBI:29105"/>
        <label>1</label>
    </ligand>
</feature>
<feature type="binding site" evidence="7">
    <location>
        <position position="68"/>
    </location>
    <ligand>
        <name>Zn(2+)</name>
        <dbReference type="ChEBI" id="CHEBI:29105"/>
        <label>1</label>
    </ligand>
</feature>
<evidence type="ECO:0000256" key="1">
    <source>
        <dbReference type="ARBA" id="ARBA00001623"/>
    </source>
</evidence>
<evidence type="ECO:0000313" key="10">
    <source>
        <dbReference type="Proteomes" id="UP000001176"/>
    </source>
</evidence>
<organism evidence="9 10">
    <name type="scientific">Gluconacetobacter diazotrophicus (strain ATCC 49037 / DSM 5601 / CCUG 37298 / CIP 103539 / LMG 7603 / PAl5)</name>
    <dbReference type="NCBI Taxonomy" id="272568"/>
    <lineage>
        <taxon>Bacteria</taxon>
        <taxon>Pseudomonadati</taxon>
        <taxon>Pseudomonadota</taxon>
        <taxon>Alphaproteobacteria</taxon>
        <taxon>Acetobacterales</taxon>
        <taxon>Acetobacteraceae</taxon>
        <taxon>Gluconacetobacter</taxon>
    </lineage>
</organism>
<keyword evidence="6 7" id="KW-0862">Zinc</keyword>
<dbReference type="Gene3D" id="3.60.15.10">
    <property type="entry name" value="Ribonuclease Z/Hydroxyacylglutathione hydrolase-like"/>
    <property type="match status" value="1"/>
</dbReference>
<feature type="binding site" evidence="7">
    <location>
        <position position="145"/>
    </location>
    <ligand>
        <name>Zn(2+)</name>
        <dbReference type="ChEBI" id="CHEBI:29105"/>
        <label>2</label>
    </ligand>
</feature>
<dbReference type="InterPro" id="IPR036866">
    <property type="entry name" value="RibonucZ/Hydroxyglut_hydro"/>
</dbReference>
<dbReference type="InterPro" id="IPR050110">
    <property type="entry name" value="Glyoxalase_II_hydrolase"/>
</dbReference>
<evidence type="ECO:0000313" key="9">
    <source>
        <dbReference type="EMBL" id="CAP57249.1"/>
    </source>
</evidence>
<dbReference type="KEGG" id="gdi:GDI3306"/>
<comment type="catalytic activity">
    <reaction evidence="1 7">
        <text>an S-(2-hydroxyacyl)glutathione + H2O = a 2-hydroxy carboxylate + glutathione + H(+)</text>
        <dbReference type="Rhea" id="RHEA:21864"/>
        <dbReference type="ChEBI" id="CHEBI:15377"/>
        <dbReference type="ChEBI" id="CHEBI:15378"/>
        <dbReference type="ChEBI" id="CHEBI:57925"/>
        <dbReference type="ChEBI" id="CHEBI:58896"/>
        <dbReference type="ChEBI" id="CHEBI:71261"/>
        <dbReference type="EC" id="3.1.2.6"/>
    </reaction>
</comment>
<dbReference type="PIRSF" id="PIRSF005457">
    <property type="entry name" value="Glx"/>
    <property type="match status" value="1"/>
</dbReference>
<comment type="similarity">
    <text evidence="3 7">Belongs to the metallo-beta-lactamase superfamily. Glyoxalase II family.</text>
</comment>
<dbReference type="Pfam" id="PF16123">
    <property type="entry name" value="HAGH_C"/>
    <property type="match status" value="1"/>
</dbReference>
<dbReference type="NCBIfam" id="TIGR03413">
    <property type="entry name" value="GSH_gloB"/>
    <property type="match status" value="1"/>
</dbReference>
<evidence type="ECO:0000256" key="5">
    <source>
        <dbReference type="ARBA" id="ARBA00022801"/>
    </source>
</evidence>
<dbReference type="InterPro" id="IPR017782">
    <property type="entry name" value="Hydroxyacylglutathione_Hdrlase"/>
</dbReference>
<protein>
    <recommendedName>
        <fullName evidence="7">Hydroxyacylglutathione hydrolase</fullName>
        <ecNumber evidence="7">3.1.2.6</ecNumber>
    </recommendedName>
    <alternativeName>
        <fullName evidence="7">Glyoxalase II</fullName>
        <shortName evidence="7">Glx II</shortName>
    </alternativeName>
</protein>
<feature type="domain" description="Metallo-beta-lactamase" evidence="8">
    <location>
        <begin position="25"/>
        <end position="183"/>
    </location>
</feature>
<dbReference type="EMBL" id="AM889285">
    <property type="protein sequence ID" value="CAP57249.1"/>
    <property type="molecule type" value="Genomic_DNA"/>
</dbReference>
<proteinExistence type="inferred from homology"/>
<sequence>MERACPARWRQIMGLSIRPVPILTDNYAWFLRDEDSGATALVDPAEEAPLVTAVEEAGGRLDQIFLTHHHADHVAATDALRKRFGAIVTGAAADAYRLPMLDQAVAEGDDIALGGAIGTVMETPGHTRGHIAFHFPLVPALFCGDTLFSLGCGRLFEGSAEEMFHSLRRIAALPDATLICCGHEYTLSNARFAQEVEPENAALHARVAEIDILRAEARPTVPVRLGLEKQTNPFLRAPDVATFARLRREKDAFR</sequence>
<dbReference type="InterPro" id="IPR001279">
    <property type="entry name" value="Metallo-B-lactamas"/>
</dbReference>
<gene>
    <name evidence="7" type="primary">gloB</name>
    <name evidence="9" type="ordered locus">GDI3306</name>
</gene>
<keyword evidence="5 7" id="KW-0378">Hydrolase</keyword>
<dbReference type="Pfam" id="PF00753">
    <property type="entry name" value="Lactamase_B"/>
    <property type="match status" value="1"/>
</dbReference>
<evidence type="ECO:0000256" key="2">
    <source>
        <dbReference type="ARBA" id="ARBA00004963"/>
    </source>
</evidence>
<dbReference type="PANTHER" id="PTHR43705">
    <property type="entry name" value="HYDROXYACYLGLUTATHIONE HYDROLASE"/>
    <property type="match status" value="1"/>
</dbReference>
<comment type="cofactor">
    <cofactor evidence="7">
        <name>Zn(2+)</name>
        <dbReference type="ChEBI" id="CHEBI:29105"/>
    </cofactor>
    <text evidence="7">Binds 2 Zn(2+) ions per subunit.</text>
</comment>
<accession>A9H1G0</accession>
<comment type="pathway">
    <text evidence="2 7">Secondary metabolite metabolism; methylglyoxal degradation; (R)-lactate from methylglyoxal: step 2/2.</text>
</comment>
<feature type="binding site" evidence="7">
    <location>
        <position position="72"/>
    </location>
    <ligand>
        <name>Zn(2+)</name>
        <dbReference type="ChEBI" id="CHEBI:29105"/>
        <label>2</label>
    </ligand>
</feature>
<dbReference type="HAMAP" id="MF_01374">
    <property type="entry name" value="Glyoxalase_2"/>
    <property type="match status" value="1"/>
</dbReference>
<dbReference type="UniPathway" id="UPA00619">
    <property type="reaction ID" value="UER00676"/>
</dbReference>